<evidence type="ECO:0000256" key="4">
    <source>
        <dbReference type="ARBA" id="ARBA00022989"/>
    </source>
</evidence>
<keyword evidence="2" id="KW-1003">Cell membrane</keyword>
<feature type="transmembrane region" description="Helical" evidence="6">
    <location>
        <begin position="51"/>
        <end position="72"/>
    </location>
</feature>
<dbReference type="InterPro" id="IPR003740">
    <property type="entry name" value="YitT"/>
</dbReference>
<keyword evidence="5 6" id="KW-0472">Membrane</keyword>
<comment type="subcellular location">
    <subcellularLocation>
        <location evidence="1">Cell membrane</location>
        <topology evidence="1">Multi-pass membrane protein</topology>
    </subcellularLocation>
</comment>
<organism evidence="7 8">
    <name type="scientific">Iodobacter arcticus</name>
    <dbReference type="NCBI Taxonomy" id="590593"/>
    <lineage>
        <taxon>Bacteria</taxon>
        <taxon>Pseudomonadati</taxon>
        <taxon>Pseudomonadota</taxon>
        <taxon>Betaproteobacteria</taxon>
        <taxon>Neisseriales</taxon>
        <taxon>Chitinibacteraceae</taxon>
        <taxon>Iodobacter</taxon>
    </lineage>
</organism>
<proteinExistence type="predicted"/>
<dbReference type="Proteomes" id="UP001596473">
    <property type="component" value="Unassembled WGS sequence"/>
</dbReference>
<evidence type="ECO:0000313" key="8">
    <source>
        <dbReference type="Proteomes" id="UP001596473"/>
    </source>
</evidence>
<keyword evidence="4 6" id="KW-1133">Transmembrane helix</keyword>
<keyword evidence="3 6" id="KW-0812">Transmembrane</keyword>
<keyword evidence="8" id="KW-1185">Reference proteome</keyword>
<name>A0ABW2QU88_9NEIS</name>
<dbReference type="Pfam" id="PF02588">
    <property type="entry name" value="YitT_membrane"/>
    <property type="match status" value="1"/>
</dbReference>
<evidence type="ECO:0000256" key="3">
    <source>
        <dbReference type="ARBA" id="ARBA00022692"/>
    </source>
</evidence>
<feature type="transmembrane region" description="Helical" evidence="6">
    <location>
        <begin position="147"/>
        <end position="169"/>
    </location>
</feature>
<feature type="transmembrane region" description="Helical" evidence="6">
    <location>
        <begin position="175"/>
        <end position="192"/>
    </location>
</feature>
<sequence>MSQPQHAHTLLEDLQGLLTGVLLMALAIQFFKQAGLLTGGATGLAFLLHYIAHWSYGTVLFLINLPIYIFSYRMLGKEFTLKTFACVGTLALLCGWLPDLINLGDINPIFAGLMGGLLAGVGILMLIRHKASLGGVTVLALYLQKRFGWRTGYVQLVVDLFILCVGFGVVDHKQLLISVLGAFALNLAIAINHRPDRYIGM</sequence>
<evidence type="ECO:0000256" key="6">
    <source>
        <dbReference type="SAM" id="Phobius"/>
    </source>
</evidence>
<feature type="transmembrane region" description="Helical" evidence="6">
    <location>
        <begin position="110"/>
        <end position="127"/>
    </location>
</feature>
<comment type="caution">
    <text evidence="7">The sequence shown here is derived from an EMBL/GenBank/DDBJ whole genome shotgun (WGS) entry which is preliminary data.</text>
</comment>
<evidence type="ECO:0000256" key="5">
    <source>
        <dbReference type="ARBA" id="ARBA00023136"/>
    </source>
</evidence>
<protein>
    <submittedName>
        <fullName evidence="7">YitT family protein</fullName>
    </submittedName>
</protein>
<evidence type="ECO:0000256" key="2">
    <source>
        <dbReference type="ARBA" id="ARBA00022475"/>
    </source>
</evidence>
<dbReference type="PANTHER" id="PTHR33545:SF5">
    <property type="entry name" value="UPF0750 MEMBRANE PROTEIN YITT"/>
    <property type="match status" value="1"/>
</dbReference>
<evidence type="ECO:0000256" key="1">
    <source>
        <dbReference type="ARBA" id="ARBA00004651"/>
    </source>
</evidence>
<dbReference type="EMBL" id="JBHTBQ010000001">
    <property type="protein sequence ID" value="MFC7418334.1"/>
    <property type="molecule type" value="Genomic_DNA"/>
</dbReference>
<evidence type="ECO:0000313" key="7">
    <source>
        <dbReference type="EMBL" id="MFC7418334.1"/>
    </source>
</evidence>
<dbReference type="PANTHER" id="PTHR33545">
    <property type="entry name" value="UPF0750 MEMBRANE PROTEIN YITT-RELATED"/>
    <property type="match status" value="1"/>
</dbReference>
<feature type="transmembrane region" description="Helical" evidence="6">
    <location>
        <begin position="79"/>
        <end position="98"/>
    </location>
</feature>
<accession>A0ABW2QU88</accession>
<reference evidence="8" key="1">
    <citation type="journal article" date="2019" name="Int. J. Syst. Evol. Microbiol.">
        <title>The Global Catalogue of Microorganisms (GCM) 10K type strain sequencing project: providing services to taxonomists for standard genome sequencing and annotation.</title>
        <authorList>
            <consortium name="The Broad Institute Genomics Platform"/>
            <consortium name="The Broad Institute Genome Sequencing Center for Infectious Disease"/>
            <person name="Wu L."/>
            <person name="Ma J."/>
        </authorList>
    </citation>
    <scope>NUCLEOTIDE SEQUENCE [LARGE SCALE GENOMIC DNA]</scope>
    <source>
        <strain evidence="8">CCUG 62945</strain>
    </source>
</reference>
<feature type="transmembrane region" description="Helical" evidence="6">
    <location>
        <begin position="12"/>
        <end position="31"/>
    </location>
</feature>
<dbReference type="InterPro" id="IPR051461">
    <property type="entry name" value="UPF0750_membrane"/>
</dbReference>
<dbReference type="RefSeq" id="WP_380185258.1">
    <property type="nucleotide sequence ID" value="NZ_JBHTBQ010000001.1"/>
</dbReference>
<gene>
    <name evidence="7" type="ORF">ACFQNF_00380</name>
</gene>